<dbReference type="EMBL" id="FODY01000001">
    <property type="protein sequence ID" value="SEO33595.1"/>
    <property type="molecule type" value="Genomic_DNA"/>
</dbReference>
<evidence type="ECO:0000256" key="2">
    <source>
        <dbReference type="ARBA" id="ARBA00008959"/>
    </source>
</evidence>
<dbReference type="GO" id="GO:0017116">
    <property type="term" value="F:single-stranded DNA helicase activity"/>
    <property type="evidence" value="ECO:0007669"/>
    <property type="project" value="TreeGrafter"/>
</dbReference>
<dbReference type="Pfam" id="PF16193">
    <property type="entry name" value="AAA_assoc_2"/>
    <property type="match status" value="1"/>
</dbReference>
<dbReference type="GO" id="GO:0016887">
    <property type="term" value="F:ATP hydrolysis activity"/>
    <property type="evidence" value="ECO:0007669"/>
    <property type="project" value="InterPro"/>
</dbReference>
<dbReference type="Gene3D" id="1.20.272.10">
    <property type="match status" value="1"/>
</dbReference>
<comment type="similarity">
    <text evidence="2">Belongs to the AAA ATPase family. RarA/MGS1/WRNIP1 subfamily.</text>
</comment>
<dbReference type="InterPro" id="IPR027417">
    <property type="entry name" value="P-loop_NTPase"/>
</dbReference>
<dbReference type="Gene3D" id="1.10.8.60">
    <property type="match status" value="1"/>
</dbReference>
<dbReference type="OrthoDB" id="9778364at2"/>
<dbReference type="CDD" id="cd18139">
    <property type="entry name" value="HLD_clamp_RarA"/>
    <property type="match status" value="1"/>
</dbReference>
<comment type="function">
    <text evidence="1">DNA-dependent ATPase that plays important roles in cellular responses to stalled DNA replication processes.</text>
</comment>
<dbReference type="FunFam" id="1.10.3710.10:FF:000003">
    <property type="entry name" value="ATPase, AAA family protein"/>
    <property type="match status" value="1"/>
</dbReference>
<dbReference type="GO" id="GO:0003677">
    <property type="term" value="F:DNA binding"/>
    <property type="evidence" value="ECO:0007669"/>
    <property type="project" value="InterPro"/>
</dbReference>
<proteinExistence type="inferred from homology"/>
<evidence type="ECO:0000259" key="6">
    <source>
        <dbReference type="SMART" id="SM00382"/>
    </source>
</evidence>
<evidence type="ECO:0000256" key="1">
    <source>
        <dbReference type="ARBA" id="ARBA00002393"/>
    </source>
</evidence>
<name>A0A1H8NVA0_9FIRM</name>
<dbReference type="PANTHER" id="PTHR13779">
    <property type="entry name" value="WERNER HELICASE-INTERACTING PROTEIN 1 FAMILY MEMBER"/>
    <property type="match status" value="1"/>
</dbReference>
<dbReference type="Pfam" id="PF12002">
    <property type="entry name" value="MgsA_C"/>
    <property type="match status" value="1"/>
</dbReference>
<protein>
    <submittedName>
        <fullName evidence="7">Putative ATPase</fullName>
    </submittedName>
</protein>
<gene>
    <name evidence="7" type="ORF">SAMN04490178_101246</name>
</gene>
<organism evidence="7 8">
    <name type="scientific">Propionispora vibrioides</name>
    <dbReference type="NCBI Taxonomy" id="112903"/>
    <lineage>
        <taxon>Bacteria</taxon>
        <taxon>Bacillati</taxon>
        <taxon>Bacillota</taxon>
        <taxon>Negativicutes</taxon>
        <taxon>Selenomonadales</taxon>
        <taxon>Sporomusaceae</taxon>
        <taxon>Propionispora</taxon>
    </lineage>
</organism>
<dbReference type="InterPro" id="IPR021886">
    <property type="entry name" value="MgsA_C"/>
</dbReference>
<dbReference type="STRING" id="112903.SAMN04490178_101246"/>
<accession>A0A1H8NVA0</accession>
<keyword evidence="8" id="KW-1185">Reference proteome</keyword>
<dbReference type="Pfam" id="PF00004">
    <property type="entry name" value="AAA"/>
    <property type="match status" value="1"/>
</dbReference>
<dbReference type="Gene3D" id="1.10.3710.10">
    <property type="entry name" value="DNA polymerase III clamp loader subunits, C-terminal domain"/>
    <property type="match status" value="1"/>
</dbReference>
<keyword evidence="4" id="KW-0547">Nucleotide-binding</keyword>
<dbReference type="RefSeq" id="WP_091743559.1">
    <property type="nucleotide sequence ID" value="NZ_FODY01000001.1"/>
</dbReference>
<reference evidence="7 8" key="1">
    <citation type="submission" date="2016-10" db="EMBL/GenBank/DDBJ databases">
        <authorList>
            <person name="de Groot N.N."/>
        </authorList>
    </citation>
    <scope>NUCLEOTIDE SEQUENCE [LARGE SCALE GENOMIC DNA]</scope>
    <source>
        <strain evidence="7 8">DSM 13305</strain>
    </source>
</reference>
<dbReference type="InterPro" id="IPR051314">
    <property type="entry name" value="AAA_ATPase_RarA/MGS1/WRNIP1"/>
</dbReference>
<dbReference type="GO" id="GO:0005524">
    <property type="term" value="F:ATP binding"/>
    <property type="evidence" value="ECO:0007669"/>
    <property type="project" value="UniProtKB-KW"/>
</dbReference>
<dbReference type="InterPro" id="IPR003593">
    <property type="entry name" value="AAA+_ATPase"/>
</dbReference>
<dbReference type="GO" id="GO:0008047">
    <property type="term" value="F:enzyme activator activity"/>
    <property type="evidence" value="ECO:0007669"/>
    <property type="project" value="TreeGrafter"/>
</dbReference>
<sequence>MDLFSYSLQQETGRKNEPLAARMRPRSLEEFVGQDKVVGQGSFLRKMIESDNIPSMILFGPPGTGKTTLANVIANQTGSHYEQLNAVAAGIADVRKVTEGAKERLILHRQRTLLFIDEIHRFNKGQQDVLLPFVEDGRVILIGATTENPYFEVNSPLLSRMRVVRLQPLNKEAVLRIIRQATADAERGLGQLAIEYDELALATIADISGGDARVALNILEQAVGLLEVSQEKRLTVDFVHAVAGEKIQIYDKNGDNHYDVASALIKSMRGSDPDAALHYLARMLAAGEDVKFIARRIVICAAEDVGNADPQALSLAMAAAQAVQFIGLPEARIPLAQAVTYIAAAPKSNAAYLGINDALQDVKQRDCGTVPLHLRDSSYKGAKAFGHGKEYRYPHDYPGHYVEQQYLPDALAGTVYYRPGDQGYEAVVRERLAKRQNQDKNNGKEKG</sequence>
<dbReference type="GO" id="GO:0006261">
    <property type="term" value="P:DNA-templated DNA replication"/>
    <property type="evidence" value="ECO:0007669"/>
    <property type="project" value="TreeGrafter"/>
</dbReference>
<dbReference type="PANTHER" id="PTHR13779:SF7">
    <property type="entry name" value="ATPASE WRNIP1"/>
    <property type="match status" value="1"/>
</dbReference>
<keyword evidence="5" id="KW-0067">ATP-binding</keyword>
<keyword evidence="3" id="KW-0235">DNA replication</keyword>
<dbReference type="InterPro" id="IPR003959">
    <property type="entry name" value="ATPase_AAA_core"/>
</dbReference>
<evidence type="ECO:0000256" key="3">
    <source>
        <dbReference type="ARBA" id="ARBA00022705"/>
    </source>
</evidence>
<dbReference type="SUPFAM" id="SSF48019">
    <property type="entry name" value="post-AAA+ oligomerization domain-like"/>
    <property type="match status" value="1"/>
</dbReference>
<feature type="domain" description="AAA+ ATPase" evidence="6">
    <location>
        <begin position="52"/>
        <end position="169"/>
    </location>
</feature>
<evidence type="ECO:0000313" key="8">
    <source>
        <dbReference type="Proteomes" id="UP000198847"/>
    </source>
</evidence>
<dbReference type="FunFam" id="1.20.272.10:FF:000001">
    <property type="entry name" value="Putative AAA family ATPase"/>
    <property type="match status" value="1"/>
</dbReference>
<dbReference type="InterPro" id="IPR008921">
    <property type="entry name" value="DNA_pol3_clamp-load_cplx_C"/>
</dbReference>
<dbReference type="SUPFAM" id="SSF52540">
    <property type="entry name" value="P-loop containing nucleoside triphosphate hydrolases"/>
    <property type="match status" value="1"/>
</dbReference>
<evidence type="ECO:0000313" key="7">
    <source>
        <dbReference type="EMBL" id="SEO33595.1"/>
    </source>
</evidence>
<dbReference type="Gene3D" id="3.40.50.300">
    <property type="entry name" value="P-loop containing nucleotide triphosphate hydrolases"/>
    <property type="match status" value="1"/>
</dbReference>
<dbReference type="SMART" id="SM00382">
    <property type="entry name" value="AAA"/>
    <property type="match status" value="1"/>
</dbReference>
<dbReference type="FunFam" id="3.40.50.300:FF:000137">
    <property type="entry name" value="Replication-associated recombination protein A"/>
    <property type="match status" value="1"/>
</dbReference>
<dbReference type="GO" id="GO:0000731">
    <property type="term" value="P:DNA synthesis involved in DNA repair"/>
    <property type="evidence" value="ECO:0007669"/>
    <property type="project" value="TreeGrafter"/>
</dbReference>
<dbReference type="CDD" id="cd00009">
    <property type="entry name" value="AAA"/>
    <property type="match status" value="1"/>
</dbReference>
<evidence type="ECO:0000256" key="5">
    <source>
        <dbReference type="ARBA" id="ARBA00022840"/>
    </source>
</evidence>
<dbReference type="InterPro" id="IPR032423">
    <property type="entry name" value="AAA_assoc_2"/>
</dbReference>
<dbReference type="AlphaFoldDB" id="A0A1H8NVA0"/>
<evidence type="ECO:0000256" key="4">
    <source>
        <dbReference type="ARBA" id="ARBA00022741"/>
    </source>
</evidence>
<dbReference type="Proteomes" id="UP000198847">
    <property type="component" value="Unassembled WGS sequence"/>
</dbReference>